<dbReference type="InterPro" id="IPR006076">
    <property type="entry name" value="FAD-dep_OxRdtase"/>
</dbReference>
<dbReference type="InterPro" id="IPR017752">
    <property type="entry name" value="G3P_DH_GlpA_su"/>
</dbReference>
<evidence type="ECO:0000256" key="3">
    <source>
        <dbReference type="ARBA" id="ARBA00004202"/>
    </source>
</evidence>
<evidence type="ECO:0000256" key="12">
    <source>
        <dbReference type="ARBA" id="ARBA00023136"/>
    </source>
</evidence>
<dbReference type="GO" id="GO:0010181">
    <property type="term" value="F:FMN binding"/>
    <property type="evidence" value="ECO:0007669"/>
    <property type="project" value="InterPro"/>
</dbReference>
<comment type="subcellular location">
    <subcellularLocation>
        <location evidence="3">Cell membrane</location>
        <topology evidence="3">Peripheral membrane protein</topology>
    </subcellularLocation>
</comment>
<dbReference type="InterPro" id="IPR041854">
    <property type="entry name" value="BFD-like_2Fe2S-bd_dom_sf"/>
</dbReference>
<evidence type="ECO:0000256" key="11">
    <source>
        <dbReference type="ARBA" id="ARBA00023002"/>
    </source>
</evidence>
<evidence type="ECO:0000256" key="14">
    <source>
        <dbReference type="SAM" id="MobiDB-lite"/>
    </source>
</evidence>
<dbReference type="GO" id="GO:0050660">
    <property type="term" value="F:flavin adenine dinucleotide binding"/>
    <property type="evidence" value="ECO:0007669"/>
    <property type="project" value="InterPro"/>
</dbReference>
<dbReference type="NCBIfam" id="TIGR03377">
    <property type="entry name" value="glycerol3P_GlpA"/>
    <property type="match status" value="1"/>
</dbReference>
<keyword evidence="9" id="KW-0285">Flavoprotein</keyword>
<evidence type="ECO:0000256" key="2">
    <source>
        <dbReference type="ARBA" id="ARBA00001974"/>
    </source>
</evidence>
<protein>
    <recommendedName>
        <fullName evidence="7">glycerol-3-phosphate dehydrogenase</fullName>
        <ecNumber evidence="7">1.1.5.3</ecNumber>
    </recommendedName>
</protein>
<feature type="domain" description="FAD dependent oxidoreductase" evidence="15">
    <location>
        <begin position="6"/>
        <end position="349"/>
    </location>
</feature>
<evidence type="ECO:0000256" key="5">
    <source>
        <dbReference type="ARBA" id="ARBA00007330"/>
    </source>
</evidence>
<keyword evidence="12" id="KW-0472">Membrane</keyword>
<proteinExistence type="inferred from homology"/>
<evidence type="ECO:0000313" key="18">
    <source>
        <dbReference type="Proteomes" id="UP000823631"/>
    </source>
</evidence>
<dbReference type="Gene3D" id="1.10.10.1100">
    <property type="entry name" value="BFD-like [2Fe-2S]-binding domain"/>
    <property type="match status" value="1"/>
</dbReference>
<comment type="similarity">
    <text evidence="5">Belongs to the FAD-dependent glycerol-3-phosphate dehydrogenase family.</text>
</comment>
<evidence type="ECO:0000256" key="10">
    <source>
        <dbReference type="ARBA" id="ARBA00022827"/>
    </source>
</evidence>
<evidence type="ECO:0000259" key="15">
    <source>
        <dbReference type="Pfam" id="PF01266"/>
    </source>
</evidence>
<dbReference type="CDD" id="cd19946">
    <property type="entry name" value="GlpA-like_Fer2_BFD-like"/>
    <property type="match status" value="1"/>
</dbReference>
<dbReference type="GO" id="GO:0005886">
    <property type="term" value="C:plasma membrane"/>
    <property type="evidence" value="ECO:0007669"/>
    <property type="project" value="UniProtKB-SubCell"/>
</dbReference>
<evidence type="ECO:0000256" key="8">
    <source>
        <dbReference type="ARBA" id="ARBA00022475"/>
    </source>
</evidence>
<dbReference type="AlphaFoldDB" id="A0A9D9DAK9"/>
<evidence type="ECO:0000256" key="9">
    <source>
        <dbReference type="ARBA" id="ARBA00022630"/>
    </source>
</evidence>
<dbReference type="Pfam" id="PF04324">
    <property type="entry name" value="Fer2_BFD"/>
    <property type="match status" value="1"/>
</dbReference>
<evidence type="ECO:0000256" key="13">
    <source>
        <dbReference type="ARBA" id="ARBA00049055"/>
    </source>
</evidence>
<dbReference type="NCBIfam" id="NF008313">
    <property type="entry name" value="PRK11101.1"/>
    <property type="match status" value="1"/>
</dbReference>
<evidence type="ECO:0000256" key="4">
    <source>
        <dbReference type="ARBA" id="ARBA00005157"/>
    </source>
</evidence>
<dbReference type="Pfam" id="PF01266">
    <property type="entry name" value="DAO"/>
    <property type="match status" value="1"/>
</dbReference>
<comment type="pathway">
    <text evidence="4">Polyol metabolism; glycerol degradation via glycerol kinase pathway; glycerone phosphate from sn-glycerol 3-phosphate (anaerobic route): step 1/1.</text>
</comment>
<comment type="cofactor">
    <cofactor evidence="2">
        <name>FAD</name>
        <dbReference type="ChEBI" id="CHEBI:57692"/>
    </cofactor>
</comment>
<dbReference type="InterPro" id="IPR007419">
    <property type="entry name" value="BFD-like_2Fe2S-bd_dom"/>
</dbReference>
<reference evidence="17" key="1">
    <citation type="submission" date="2020-10" db="EMBL/GenBank/DDBJ databases">
        <authorList>
            <person name="Gilroy R."/>
        </authorList>
    </citation>
    <scope>NUCLEOTIDE SEQUENCE</scope>
    <source>
        <strain evidence="17">17213</strain>
    </source>
</reference>
<accession>A0A9D9DAK9</accession>
<dbReference type="GO" id="GO:0046174">
    <property type="term" value="P:polyol catabolic process"/>
    <property type="evidence" value="ECO:0007669"/>
    <property type="project" value="InterPro"/>
</dbReference>
<dbReference type="PANTHER" id="PTHR11985">
    <property type="entry name" value="GLYCEROL-3-PHOSPHATE DEHYDROGENASE"/>
    <property type="match status" value="1"/>
</dbReference>
<dbReference type="Gene3D" id="3.30.9.10">
    <property type="entry name" value="D-Amino Acid Oxidase, subunit A, domain 2"/>
    <property type="match status" value="1"/>
</dbReference>
<comment type="catalytic activity">
    <reaction evidence="13">
        <text>a quinone + sn-glycerol 3-phosphate = dihydroxyacetone phosphate + a quinol</text>
        <dbReference type="Rhea" id="RHEA:18977"/>
        <dbReference type="ChEBI" id="CHEBI:24646"/>
        <dbReference type="ChEBI" id="CHEBI:57597"/>
        <dbReference type="ChEBI" id="CHEBI:57642"/>
        <dbReference type="ChEBI" id="CHEBI:132124"/>
        <dbReference type="EC" id="1.1.5.3"/>
    </reaction>
</comment>
<dbReference type="Gene3D" id="3.50.50.60">
    <property type="entry name" value="FAD/NAD(P)-binding domain"/>
    <property type="match status" value="1"/>
</dbReference>
<dbReference type="EC" id="1.1.5.3" evidence="7"/>
<dbReference type="Proteomes" id="UP000823631">
    <property type="component" value="Unassembled WGS sequence"/>
</dbReference>
<dbReference type="PANTHER" id="PTHR11985:SF15">
    <property type="entry name" value="GLYCEROL-3-PHOSPHATE DEHYDROGENASE, MITOCHONDRIAL"/>
    <property type="match status" value="1"/>
</dbReference>
<evidence type="ECO:0000259" key="16">
    <source>
        <dbReference type="Pfam" id="PF04324"/>
    </source>
</evidence>
<dbReference type="PRINTS" id="PR01001">
    <property type="entry name" value="FADG3PDH"/>
</dbReference>
<dbReference type="InterPro" id="IPR000447">
    <property type="entry name" value="G3P_DH_FAD-dep"/>
</dbReference>
<evidence type="ECO:0000256" key="7">
    <source>
        <dbReference type="ARBA" id="ARBA00013029"/>
    </source>
</evidence>
<comment type="caution">
    <text evidence="17">The sequence shown here is derived from an EMBL/GenBank/DDBJ whole genome shotgun (WGS) entry which is preliminary data.</text>
</comment>
<dbReference type="GO" id="GO:0004368">
    <property type="term" value="F:glycerol-3-phosphate dehydrogenase (quinone) activity"/>
    <property type="evidence" value="ECO:0007669"/>
    <property type="project" value="UniProtKB-EC"/>
</dbReference>
<feature type="domain" description="BFD-like [2Fe-2S]-binding" evidence="16">
    <location>
        <begin position="427"/>
        <end position="473"/>
    </location>
</feature>
<reference evidence="17" key="2">
    <citation type="journal article" date="2021" name="PeerJ">
        <title>Extensive microbial diversity within the chicken gut microbiome revealed by metagenomics and culture.</title>
        <authorList>
            <person name="Gilroy R."/>
            <person name="Ravi A."/>
            <person name="Getino M."/>
            <person name="Pursley I."/>
            <person name="Horton D.L."/>
            <person name="Alikhan N.F."/>
            <person name="Baker D."/>
            <person name="Gharbi K."/>
            <person name="Hall N."/>
            <person name="Watson M."/>
            <person name="Adriaenssens E.M."/>
            <person name="Foster-Nyarko E."/>
            <person name="Jarju S."/>
            <person name="Secka A."/>
            <person name="Antonio M."/>
            <person name="Oren A."/>
            <person name="Chaudhuri R.R."/>
            <person name="La Ragione R."/>
            <person name="Hildebrand F."/>
            <person name="Pallen M.J."/>
        </authorList>
    </citation>
    <scope>NUCLEOTIDE SEQUENCE</scope>
    <source>
        <strain evidence="17">17213</strain>
    </source>
</reference>
<evidence type="ECO:0000313" key="17">
    <source>
        <dbReference type="EMBL" id="MBO8415865.1"/>
    </source>
</evidence>
<comment type="cofactor">
    <cofactor evidence="1">
        <name>FMN</name>
        <dbReference type="ChEBI" id="CHEBI:58210"/>
    </cofactor>
</comment>
<dbReference type="InterPro" id="IPR036188">
    <property type="entry name" value="FAD/NAD-bd_sf"/>
</dbReference>
<dbReference type="GO" id="GO:0009331">
    <property type="term" value="C:glycerol-3-phosphate dehydrogenase (FAD) complex"/>
    <property type="evidence" value="ECO:0007669"/>
    <property type="project" value="InterPro"/>
</dbReference>
<dbReference type="GO" id="GO:0006072">
    <property type="term" value="P:glycerol-3-phosphate metabolic process"/>
    <property type="evidence" value="ECO:0007669"/>
    <property type="project" value="InterPro"/>
</dbReference>
<evidence type="ECO:0000256" key="1">
    <source>
        <dbReference type="ARBA" id="ARBA00001917"/>
    </source>
</evidence>
<keyword evidence="11 17" id="KW-0560">Oxidoreductase</keyword>
<dbReference type="EMBL" id="JADINH010000124">
    <property type="protein sequence ID" value="MBO8415865.1"/>
    <property type="molecule type" value="Genomic_DNA"/>
</dbReference>
<gene>
    <name evidence="17" type="primary">glpA</name>
    <name evidence="17" type="ORF">IAB19_05755</name>
</gene>
<keyword evidence="10" id="KW-0274">FAD</keyword>
<dbReference type="SUPFAM" id="SSF51905">
    <property type="entry name" value="FAD/NAD(P)-binding domain"/>
    <property type="match status" value="1"/>
</dbReference>
<organism evidence="17 18">
    <name type="scientific">Candidatus Avisuccinivibrio stercorigallinarum</name>
    <dbReference type="NCBI Taxonomy" id="2840704"/>
    <lineage>
        <taxon>Bacteria</taxon>
        <taxon>Pseudomonadati</taxon>
        <taxon>Pseudomonadota</taxon>
        <taxon>Gammaproteobacteria</taxon>
        <taxon>Aeromonadales</taxon>
        <taxon>Succinivibrionaceae</taxon>
        <taxon>Succinivibrionaceae incertae sedis</taxon>
        <taxon>Candidatus Avisuccinivibrio</taxon>
    </lineage>
</organism>
<keyword evidence="8" id="KW-1003">Cell membrane</keyword>
<comment type="subunit">
    <text evidence="6">Composed of a catalytic GlpA/B dimer and of membrane bound GlpC.</text>
</comment>
<sequence>MLSTQVVIIGGGATGMGILRDISMRGVKAILVERGDLGCGTSSRFHGLLHSGGRYAVRDEHAARECIEENMILRKIGRHCVEPINSIFIRTAEDDESYEKQWVNACAKAGISAKPLEVKELLRREPNLTHGVKSAYLCPGAAIDGFRLMWQLHDSARRYGGQTLTYTDVIGINIKNGRVQGVRVVDKYSKQEFEIACEYVINAAGPWCARVAALAGLDINVRPSKGSLIVFNHRLSHDVIHRLHKPSDADIFVPHGTVTILGTTSMDTDPDDNSTHQSEVEAMMKIGRVTFENLDENRILRVFAGCRPLYVGKGGAGGREASRDFAAVDHEKEHGLAGMMSVCGGKFTTHRLMAEKVCDLVAPIFGCNDKCRTAEVPLVEETSEELLTRARKVFPAYGVELANNRQGPERLHNIVERIEHYPEQGEVVCECENVTRAEIEEVGAESSTHSVSDVRRRTRLGMGTCQGTFCTYRAVGTVQSLHRRWTEDTSALFREFLEARWKGIRPVLWGNQFRDVELTRGIYEVSLNINHPKKAGTAAADSADKSRAKAATARAGSKNTRSGKA</sequence>
<evidence type="ECO:0000256" key="6">
    <source>
        <dbReference type="ARBA" id="ARBA00011331"/>
    </source>
</evidence>
<name>A0A9D9DAK9_9GAMM</name>
<feature type="region of interest" description="Disordered" evidence="14">
    <location>
        <begin position="534"/>
        <end position="565"/>
    </location>
</feature>